<evidence type="ECO:0000256" key="6">
    <source>
        <dbReference type="ARBA" id="ARBA00023125"/>
    </source>
</evidence>
<keyword evidence="4" id="KW-0805">Transcription regulation</keyword>
<keyword evidence="6" id="KW-0238">DNA-binding</keyword>
<dbReference type="PRINTS" id="PR00056">
    <property type="entry name" value="HSFDOMAIN"/>
</dbReference>
<evidence type="ECO:0000256" key="4">
    <source>
        <dbReference type="ARBA" id="ARBA00023015"/>
    </source>
</evidence>
<name>A0A5N6PGI6_9ASTR</name>
<keyword evidence="3" id="KW-0597">Phosphoprotein</keyword>
<evidence type="ECO:0000256" key="9">
    <source>
        <dbReference type="ARBA" id="ARBA00055747"/>
    </source>
</evidence>
<keyword evidence="15" id="KW-1185">Reference proteome</keyword>
<evidence type="ECO:0000256" key="8">
    <source>
        <dbReference type="ARBA" id="ARBA00023242"/>
    </source>
</evidence>
<dbReference type="SUPFAM" id="SSF46785">
    <property type="entry name" value="Winged helix' DNA-binding domain"/>
    <property type="match status" value="1"/>
</dbReference>
<evidence type="ECO:0000313" key="14">
    <source>
        <dbReference type="EMBL" id="KAD6453839.1"/>
    </source>
</evidence>
<dbReference type="PANTHER" id="PTHR10015">
    <property type="entry name" value="HEAT SHOCK TRANSCRIPTION FACTOR"/>
    <property type="match status" value="1"/>
</dbReference>
<dbReference type="Pfam" id="PF00447">
    <property type="entry name" value="HSF_DNA-bind"/>
    <property type="match status" value="1"/>
</dbReference>
<dbReference type="GO" id="GO:0034605">
    <property type="term" value="P:cellular response to heat"/>
    <property type="evidence" value="ECO:0007669"/>
    <property type="project" value="TreeGrafter"/>
</dbReference>
<evidence type="ECO:0000259" key="13">
    <source>
        <dbReference type="PROSITE" id="PS00434"/>
    </source>
</evidence>
<dbReference type="AlphaFoldDB" id="A0A5N6PGI6"/>
<keyword evidence="7" id="KW-0804">Transcription</keyword>
<feature type="region of interest" description="Disordered" evidence="12">
    <location>
        <begin position="1"/>
        <end position="49"/>
    </location>
</feature>
<evidence type="ECO:0000256" key="7">
    <source>
        <dbReference type="ARBA" id="ARBA00023163"/>
    </source>
</evidence>
<evidence type="ECO:0000256" key="3">
    <source>
        <dbReference type="ARBA" id="ARBA00022553"/>
    </source>
</evidence>
<evidence type="ECO:0000256" key="10">
    <source>
        <dbReference type="ARBA" id="ARBA00081483"/>
    </source>
</evidence>
<comment type="subcellular location">
    <subcellularLocation>
        <location evidence="1">Nucleus</location>
    </subcellularLocation>
</comment>
<dbReference type="EMBL" id="SZYD01000004">
    <property type="protein sequence ID" value="KAD6453839.1"/>
    <property type="molecule type" value="Genomic_DNA"/>
</dbReference>
<evidence type="ECO:0000256" key="2">
    <source>
        <dbReference type="ARBA" id="ARBA00006403"/>
    </source>
</evidence>
<evidence type="ECO:0000256" key="1">
    <source>
        <dbReference type="ARBA" id="ARBA00004123"/>
    </source>
</evidence>
<dbReference type="InterPro" id="IPR036390">
    <property type="entry name" value="WH_DNA-bd_sf"/>
</dbReference>
<dbReference type="GO" id="GO:0005634">
    <property type="term" value="C:nucleus"/>
    <property type="evidence" value="ECO:0007669"/>
    <property type="project" value="UniProtKB-SubCell"/>
</dbReference>
<dbReference type="InterPro" id="IPR000232">
    <property type="entry name" value="HSF_DNA-bd"/>
</dbReference>
<proteinExistence type="inferred from homology"/>
<dbReference type="InterPro" id="IPR036388">
    <property type="entry name" value="WH-like_DNA-bd_sf"/>
</dbReference>
<evidence type="ECO:0000256" key="12">
    <source>
        <dbReference type="SAM" id="MobiDB-lite"/>
    </source>
</evidence>
<sequence length="404" mass="46216">MEFTTEFQGGSTVKEEEITVISSTNTTATAGSSSSSSSPRPREGLHEIGPPPFLTKTFDMVEDPATDAVVSWSRGRNSFVVWDSHRFSTTLLPRYFKHSNFSSFIRQLNTYGFRKVDPDRWEFANEGFLGGQRHLLKTIKRRRNVVPLTQPKQELGPCIEVGQYGIEEELEGLKRDRSLLMAEIVRLRQLQQHSKDKLIAMENRLRTTEKKQQSMMAFLAKAFNNPEFLQNYMHKFAHKEQARIEIGRKRRLTMTPSVENLQEMGGPSGDIESIHDPFLVTTVEGDSSSYVGNQADVSSLVEDESHENLWEELLNVDLPVEKHPEELLDDLDAQNLDWDEDLQELVDQMEYLRLYCVRIILYATDDAHVLCSREDGGIARRPSCCLYGPKNHKAKQEGLSFLEE</sequence>
<feature type="compositionally biased region" description="Polar residues" evidence="12">
    <location>
        <begin position="1"/>
        <end position="11"/>
    </location>
</feature>
<dbReference type="SMART" id="SM00415">
    <property type="entry name" value="HSF"/>
    <property type="match status" value="1"/>
</dbReference>
<dbReference type="GO" id="GO:0006357">
    <property type="term" value="P:regulation of transcription by RNA polymerase II"/>
    <property type="evidence" value="ECO:0007669"/>
    <property type="project" value="TreeGrafter"/>
</dbReference>
<dbReference type="GO" id="GO:0003700">
    <property type="term" value="F:DNA-binding transcription factor activity"/>
    <property type="evidence" value="ECO:0007669"/>
    <property type="project" value="InterPro"/>
</dbReference>
<protein>
    <recommendedName>
        <fullName evidence="10">Heat stress transcription factor</fullName>
    </recommendedName>
</protein>
<gene>
    <name evidence="14" type="ORF">E3N88_08545</name>
</gene>
<dbReference type="Gene3D" id="1.10.10.10">
    <property type="entry name" value="Winged helix-like DNA-binding domain superfamily/Winged helix DNA-binding domain"/>
    <property type="match status" value="1"/>
</dbReference>
<dbReference type="Proteomes" id="UP000326396">
    <property type="component" value="Linkage Group LG12"/>
</dbReference>
<evidence type="ECO:0000256" key="11">
    <source>
        <dbReference type="RuleBase" id="RU004020"/>
    </source>
</evidence>
<feature type="compositionally biased region" description="Low complexity" evidence="12">
    <location>
        <begin position="22"/>
        <end position="38"/>
    </location>
</feature>
<keyword evidence="8" id="KW-0539">Nucleus</keyword>
<accession>A0A5N6PGI6</accession>
<dbReference type="GO" id="GO:0000978">
    <property type="term" value="F:RNA polymerase II cis-regulatory region sequence-specific DNA binding"/>
    <property type="evidence" value="ECO:0007669"/>
    <property type="project" value="TreeGrafter"/>
</dbReference>
<comment type="caution">
    <text evidence="14">The sequence shown here is derived from an EMBL/GenBank/DDBJ whole genome shotgun (WGS) entry which is preliminary data.</text>
</comment>
<keyword evidence="5" id="KW-0346">Stress response</keyword>
<evidence type="ECO:0000313" key="15">
    <source>
        <dbReference type="Proteomes" id="UP000326396"/>
    </source>
</evidence>
<reference evidence="14 15" key="1">
    <citation type="submission" date="2019-05" db="EMBL/GenBank/DDBJ databases">
        <title>Mikania micrantha, genome provides insights into the molecular mechanism of rapid growth.</title>
        <authorList>
            <person name="Liu B."/>
        </authorList>
    </citation>
    <scope>NUCLEOTIDE SEQUENCE [LARGE SCALE GENOMIC DNA]</scope>
    <source>
        <strain evidence="14">NLD-2019</strain>
        <tissue evidence="14">Leaf</tissue>
    </source>
</reference>
<comment type="similarity">
    <text evidence="2 11">Belongs to the HSF family.</text>
</comment>
<dbReference type="PROSITE" id="PS00434">
    <property type="entry name" value="HSF_DOMAIN"/>
    <property type="match status" value="1"/>
</dbReference>
<feature type="domain" description="HSF-type DNA-binding" evidence="13">
    <location>
        <begin position="92"/>
        <end position="116"/>
    </location>
</feature>
<evidence type="ECO:0000256" key="5">
    <source>
        <dbReference type="ARBA" id="ARBA00023016"/>
    </source>
</evidence>
<organism evidence="14 15">
    <name type="scientific">Mikania micrantha</name>
    <name type="common">bitter vine</name>
    <dbReference type="NCBI Taxonomy" id="192012"/>
    <lineage>
        <taxon>Eukaryota</taxon>
        <taxon>Viridiplantae</taxon>
        <taxon>Streptophyta</taxon>
        <taxon>Embryophyta</taxon>
        <taxon>Tracheophyta</taxon>
        <taxon>Spermatophyta</taxon>
        <taxon>Magnoliopsida</taxon>
        <taxon>eudicotyledons</taxon>
        <taxon>Gunneridae</taxon>
        <taxon>Pentapetalae</taxon>
        <taxon>asterids</taxon>
        <taxon>campanulids</taxon>
        <taxon>Asterales</taxon>
        <taxon>Asteraceae</taxon>
        <taxon>Asteroideae</taxon>
        <taxon>Heliantheae alliance</taxon>
        <taxon>Eupatorieae</taxon>
        <taxon>Mikania</taxon>
    </lineage>
</organism>
<dbReference type="OrthoDB" id="60033at2759"/>
<comment type="function">
    <text evidence="9">DNA-binding protein that specifically binds heat shock promoter elements (HSE) and activates transcription.</text>
</comment>
<dbReference type="FunFam" id="1.10.10.10:FF:000057">
    <property type="entry name" value="Heat shock transcription factor 1"/>
    <property type="match status" value="1"/>
</dbReference>
<dbReference type="PANTHER" id="PTHR10015:SF338">
    <property type="entry name" value="HEAT STRESS TRANSCRIPTION FACTOR A-2"/>
    <property type="match status" value="1"/>
</dbReference>